<evidence type="ECO:0000313" key="8">
    <source>
        <dbReference type="Proteomes" id="UP001163105"/>
    </source>
</evidence>
<dbReference type="Gene3D" id="3.90.1720.10">
    <property type="entry name" value="endopeptidase domain like (from Nostoc punctiforme)"/>
    <property type="match status" value="1"/>
</dbReference>
<evidence type="ECO:0000256" key="5">
    <source>
        <dbReference type="SAM" id="SignalP"/>
    </source>
</evidence>
<dbReference type="InterPro" id="IPR051202">
    <property type="entry name" value="Peptidase_C40"/>
</dbReference>
<dbReference type="InterPro" id="IPR057812">
    <property type="entry name" value="SH3_YKFC_2nd"/>
</dbReference>
<name>A0AB34FWE2_9HYPO</name>
<dbReference type="Gene3D" id="2.30.30.40">
    <property type="entry name" value="SH3 Domains"/>
    <property type="match status" value="1"/>
</dbReference>
<dbReference type="InterPro" id="IPR038765">
    <property type="entry name" value="Papain-like_cys_pep_sf"/>
</dbReference>
<sequence>MRTHSRFVALATAITLPVLQAASVPVGAVDAKRSTSPQVAYVNVSVSTLWTDSSKPRPVDAPALESPAHIQEWLDSMTKEQYLDLSGSSRTQSQALYGAKIYIVARAGSWCQVAVPGQPSPDNDLGYPGWIPCSQATTHDAVYGHLQSVRPFAQVKKGPTAPLYRDVLLKHKLMDVSFDTRLPEIARIGKAIQVAVPGGLAFLSSQDASVYKAASDIPYPTGEDLVETGKMFLGRPYLWGGTSGFAFDCSGFTHTIYDSHGITIGRDAGPQAYFAGHGTPVDRADLRAGDLIFYASNLTNAKSIYHVAMFAGDGNMLEAYASGTPTRLTPVRFNEDYWGAERFLKERS</sequence>
<keyword evidence="4" id="KW-0788">Thiol protease</keyword>
<keyword evidence="3" id="KW-0378">Hydrolase</keyword>
<dbReference type="GO" id="GO:0008234">
    <property type="term" value="F:cysteine-type peptidase activity"/>
    <property type="evidence" value="ECO:0007669"/>
    <property type="project" value="UniProtKB-KW"/>
</dbReference>
<dbReference type="SUPFAM" id="SSF54001">
    <property type="entry name" value="Cysteine proteinases"/>
    <property type="match status" value="1"/>
</dbReference>
<feature type="domain" description="NlpC/P60" evidence="6">
    <location>
        <begin position="219"/>
        <end position="348"/>
    </location>
</feature>
<evidence type="ECO:0000256" key="1">
    <source>
        <dbReference type="ARBA" id="ARBA00007074"/>
    </source>
</evidence>
<dbReference type="PANTHER" id="PTHR47053">
    <property type="entry name" value="MUREIN DD-ENDOPEPTIDASE MEPH-RELATED"/>
    <property type="match status" value="1"/>
</dbReference>
<gene>
    <name evidence="7" type="ORF">O9K51_04843</name>
</gene>
<keyword evidence="2" id="KW-0645">Protease</keyword>
<comment type="similarity">
    <text evidence="1">Belongs to the peptidase C40 family.</text>
</comment>
<evidence type="ECO:0000256" key="2">
    <source>
        <dbReference type="ARBA" id="ARBA00022670"/>
    </source>
</evidence>
<feature type="chain" id="PRO_5044303674" evidence="5">
    <location>
        <begin position="22"/>
        <end position="348"/>
    </location>
</feature>
<dbReference type="InterPro" id="IPR000064">
    <property type="entry name" value="NLP_P60_dom"/>
</dbReference>
<accession>A0AB34FWE2</accession>
<dbReference type="PANTHER" id="PTHR47053:SF3">
    <property type="entry name" value="GAMMA-D-GLUTAMYL-L-LYSINE DIPEPTIDYL-PEPTIDASE"/>
    <property type="match status" value="1"/>
</dbReference>
<dbReference type="GO" id="GO:0006508">
    <property type="term" value="P:proteolysis"/>
    <property type="evidence" value="ECO:0007669"/>
    <property type="project" value="UniProtKB-KW"/>
</dbReference>
<evidence type="ECO:0000313" key="7">
    <source>
        <dbReference type="EMBL" id="KAJ6443664.1"/>
    </source>
</evidence>
<evidence type="ECO:0000259" key="6">
    <source>
        <dbReference type="PROSITE" id="PS51935"/>
    </source>
</evidence>
<reference evidence="7" key="1">
    <citation type="submission" date="2023-01" db="EMBL/GenBank/DDBJ databases">
        <title>The growth and conidiation of Purpureocillium lavendulum are regulated by nitrogen source and histone H3K14 acetylation.</title>
        <authorList>
            <person name="Tang P."/>
            <person name="Han J."/>
            <person name="Zhang C."/>
            <person name="Tang P."/>
            <person name="Qi F."/>
            <person name="Zhang K."/>
            <person name="Liang L."/>
        </authorList>
    </citation>
    <scope>NUCLEOTIDE SEQUENCE</scope>
    <source>
        <strain evidence="7">YMF1.00683</strain>
    </source>
</reference>
<organism evidence="7 8">
    <name type="scientific">Purpureocillium lavendulum</name>
    <dbReference type="NCBI Taxonomy" id="1247861"/>
    <lineage>
        <taxon>Eukaryota</taxon>
        <taxon>Fungi</taxon>
        <taxon>Dikarya</taxon>
        <taxon>Ascomycota</taxon>
        <taxon>Pezizomycotina</taxon>
        <taxon>Sordariomycetes</taxon>
        <taxon>Hypocreomycetidae</taxon>
        <taxon>Hypocreales</taxon>
        <taxon>Ophiocordycipitaceae</taxon>
        <taxon>Purpureocillium</taxon>
    </lineage>
</organism>
<dbReference type="PROSITE" id="PS51935">
    <property type="entry name" value="NLPC_P60"/>
    <property type="match status" value="1"/>
</dbReference>
<dbReference type="Proteomes" id="UP001163105">
    <property type="component" value="Unassembled WGS sequence"/>
</dbReference>
<protein>
    <submittedName>
        <fullName evidence="7">Gamma-D-glutamyl-L-lysine endopeptidase</fullName>
    </submittedName>
</protein>
<feature type="signal peptide" evidence="5">
    <location>
        <begin position="1"/>
        <end position="21"/>
    </location>
</feature>
<dbReference type="Pfam" id="PF23795">
    <property type="entry name" value="SH3_YKFC_2nd"/>
    <property type="match status" value="1"/>
</dbReference>
<dbReference type="EMBL" id="JAQHRD010000003">
    <property type="protein sequence ID" value="KAJ6443664.1"/>
    <property type="molecule type" value="Genomic_DNA"/>
</dbReference>
<evidence type="ECO:0000256" key="3">
    <source>
        <dbReference type="ARBA" id="ARBA00022801"/>
    </source>
</evidence>
<proteinExistence type="inferred from homology"/>
<keyword evidence="8" id="KW-1185">Reference proteome</keyword>
<dbReference type="Pfam" id="PF00877">
    <property type="entry name" value="NLPC_P60"/>
    <property type="match status" value="1"/>
</dbReference>
<dbReference type="AlphaFoldDB" id="A0AB34FWE2"/>
<keyword evidence="5" id="KW-0732">Signal</keyword>
<evidence type="ECO:0000256" key="4">
    <source>
        <dbReference type="ARBA" id="ARBA00022807"/>
    </source>
</evidence>
<comment type="caution">
    <text evidence="7">The sequence shown here is derived from an EMBL/GenBank/DDBJ whole genome shotgun (WGS) entry which is preliminary data.</text>
</comment>